<name>A0A1B6EQT0_9HEMI</name>
<accession>A0A1B6EQT0</accession>
<dbReference type="SUPFAM" id="SSF57603">
    <property type="entry name" value="FnI-like domain"/>
    <property type="match status" value="1"/>
</dbReference>
<keyword evidence="1" id="KW-0732">Signal</keyword>
<protein>
    <recommendedName>
        <fullName evidence="3">VWFC domain-containing protein</fullName>
    </recommendedName>
</protein>
<feature type="signal peptide" evidence="1">
    <location>
        <begin position="1"/>
        <end position="24"/>
    </location>
</feature>
<evidence type="ECO:0000256" key="1">
    <source>
        <dbReference type="SAM" id="SignalP"/>
    </source>
</evidence>
<feature type="chain" id="PRO_5008582299" description="VWFC domain-containing protein" evidence="1">
    <location>
        <begin position="25"/>
        <end position="144"/>
    </location>
</feature>
<dbReference type="Gene3D" id="2.10.70.10">
    <property type="entry name" value="Complement Module, domain 1"/>
    <property type="match status" value="1"/>
</dbReference>
<dbReference type="EMBL" id="GECZ01029458">
    <property type="protein sequence ID" value="JAS40311.1"/>
    <property type="molecule type" value="Transcribed_RNA"/>
</dbReference>
<reference evidence="2" key="1">
    <citation type="submission" date="2015-11" db="EMBL/GenBank/DDBJ databases">
        <title>De novo transcriptome assembly of four potential Pierce s Disease insect vectors from Arizona vineyards.</title>
        <authorList>
            <person name="Tassone E.E."/>
        </authorList>
    </citation>
    <scope>NUCLEOTIDE SEQUENCE</scope>
</reference>
<feature type="non-terminal residue" evidence="2">
    <location>
        <position position="144"/>
    </location>
</feature>
<evidence type="ECO:0000313" key="2">
    <source>
        <dbReference type="EMBL" id="JAS40311.1"/>
    </source>
</evidence>
<sequence length="144" mass="15496">MATFRRPALSATCILLFLAIPVKTERNCTDDSCPVEKDCPDDSYRPHSAGCQCLPTPCPGKDCPQGTWAKIMSPGTGKPGTCCPLYECISADSNNTCTDNGIQMQNGSSWFREDCSRCRCDSGVIFCDSVDGLRSDSSPCPPLP</sequence>
<proteinExistence type="predicted"/>
<organism evidence="2">
    <name type="scientific">Cuerna arida</name>
    <dbReference type="NCBI Taxonomy" id="1464854"/>
    <lineage>
        <taxon>Eukaryota</taxon>
        <taxon>Metazoa</taxon>
        <taxon>Ecdysozoa</taxon>
        <taxon>Arthropoda</taxon>
        <taxon>Hexapoda</taxon>
        <taxon>Insecta</taxon>
        <taxon>Pterygota</taxon>
        <taxon>Neoptera</taxon>
        <taxon>Paraneoptera</taxon>
        <taxon>Hemiptera</taxon>
        <taxon>Auchenorrhyncha</taxon>
        <taxon>Membracoidea</taxon>
        <taxon>Cicadellidae</taxon>
        <taxon>Cicadellinae</taxon>
        <taxon>Proconiini</taxon>
        <taxon>Cuerna</taxon>
    </lineage>
</organism>
<evidence type="ECO:0008006" key="3">
    <source>
        <dbReference type="Google" id="ProtNLM"/>
    </source>
</evidence>
<gene>
    <name evidence="2" type="ORF">g.43483</name>
</gene>
<dbReference type="AlphaFoldDB" id="A0A1B6EQT0"/>